<dbReference type="STRING" id="1573173.A0A167ACU4"/>
<dbReference type="Gene3D" id="3.40.50.1580">
    <property type="entry name" value="Nucleoside phosphorylase domain"/>
    <property type="match status" value="1"/>
</dbReference>
<evidence type="ECO:0000313" key="2">
    <source>
        <dbReference type="Proteomes" id="UP000076584"/>
    </source>
</evidence>
<proteinExistence type="predicted"/>
<dbReference type="InterPro" id="IPR053137">
    <property type="entry name" value="NLR-like"/>
</dbReference>
<dbReference type="SUPFAM" id="SSF53167">
    <property type="entry name" value="Purine and uridine phosphorylases"/>
    <property type="match status" value="1"/>
</dbReference>
<gene>
    <name evidence="1" type="ORF">CI238_12608</name>
</gene>
<reference evidence="1 2" key="1">
    <citation type="submission" date="2015-06" db="EMBL/GenBank/DDBJ databases">
        <title>Survival trade-offs in plant roots during colonization by closely related pathogenic and mutualistic fungi.</title>
        <authorList>
            <person name="Hacquard S."/>
            <person name="Kracher B."/>
            <person name="Hiruma K."/>
            <person name="Weinman A."/>
            <person name="Muench P."/>
            <person name="Garrido Oter R."/>
            <person name="Ver Loren van Themaat E."/>
            <person name="Dallerey J.-F."/>
            <person name="Damm U."/>
            <person name="Henrissat B."/>
            <person name="Lespinet O."/>
            <person name="Thon M."/>
            <person name="Kemen E."/>
            <person name="McHardy A.C."/>
            <person name="Schulze-Lefert P."/>
            <person name="O'Connell R.J."/>
        </authorList>
    </citation>
    <scope>NUCLEOTIDE SEQUENCE [LARGE SCALE GENOMIC DNA]</scope>
    <source>
        <strain evidence="1 2">MAFF 238704</strain>
    </source>
</reference>
<name>A0A167ACU4_COLIC</name>
<dbReference type="PANTHER" id="PTHR46082:SF6">
    <property type="entry name" value="AAA+ ATPASE DOMAIN-CONTAINING PROTEIN-RELATED"/>
    <property type="match status" value="1"/>
</dbReference>
<organism evidence="1 2">
    <name type="scientific">Colletotrichum incanum</name>
    <name type="common">Soybean anthracnose fungus</name>
    <dbReference type="NCBI Taxonomy" id="1573173"/>
    <lineage>
        <taxon>Eukaryota</taxon>
        <taxon>Fungi</taxon>
        <taxon>Dikarya</taxon>
        <taxon>Ascomycota</taxon>
        <taxon>Pezizomycotina</taxon>
        <taxon>Sordariomycetes</taxon>
        <taxon>Hypocreomycetidae</taxon>
        <taxon>Glomerellales</taxon>
        <taxon>Glomerellaceae</taxon>
        <taxon>Colletotrichum</taxon>
        <taxon>Colletotrichum spaethianum species complex</taxon>
    </lineage>
</organism>
<dbReference type="GO" id="GO:0003824">
    <property type="term" value="F:catalytic activity"/>
    <property type="evidence" value="ECO:0007669"/>
    <property type="project" value="InterPro"/>
</dbReference>
<evidence type="ECO:0000313" key="1">
    <source>
        <dbReference type="EMBL" id="KZL79986.1"/>
    </source>
</evidence>
<accession>A0A167ACU4</accession>
<dbReference type="InterPro" id="IPR035994">
    <property type="entry name" value="Nucleoside_phosphorylase_sf"/>
</dbReference>
<dbReference type="EMBL" id="LFIW01001994">
    <property type="protein sequence ID" value="KZL79986.1"/>
    <property type="molecule type" value="Genomic_DNA"/>
</dbReference>
<dbReference type="AlphaFoldDB" id="A0A167ACU4"/>
<comment type="caution">
    <text evidence="1">The sequence shown here is derived from an EMBL/GenBank/DDBJ whole genome shotgun (WGS) entry which is preliminary data.</text>
</comment>
<keyword evidence="2" id="KW-1185">Reference proteome</keyword>
<dbReference type="Proteomes" id="UP000076584">
    <property type="component" value="Unassembled WGS sequence"/>
</dbReference>
<dbReference type="PANTHER" id="PTHR46082">
    <property type="entry name" value="ATP/GTP-BINDING PROTEIN-RELATED"/>
    <property type="match status" value="1"/>
</dbReference>
<protein>
    <submittedName>
        <fullName evidence="1">Phosphorylase superfamily protein</fullName>
    </submittedName>
</protein>
<dbReference type="GO" id="GO:0009116">
    <property type="term" value="P:nucleoside metabolic process"/>
    <property type="evidence" value="ECO:0007669"/>
    <property type="project" value="InterPro"/>
</dbReference>
<sequence>MGKVSAANKVVRLRSIYSRLEIAFLTRIYRGVPSPGTDHKVLLRDIVIGKSIMQYNLGRQYPGKFRRKDGVKDNLSRLNKDLSIHITKATTIVLQLKRTRLLSRPIFTDTEISQAVAVVNPLRVTERLKRRAKSLDMTSHIKWCIGSGDTVIKSGEHCNRIEGAGVWEEIPCTIVKGVCDYADSHKNKLWQDFAAAIAALATKALIERYVYRTPRTNSDPTPTMFMFTPVLSGVIGASRFVSRGNELGHGRAPYRRAAGSRWHRKDSVIDRLNARDKTSLRQSFQLAARRILREHPTVTYVQNAMVNQDLDETTEALIVYDNYDDVRFDGRGGADQSALRIAEESGAVFSKTSQTEAADLKAYDIRRYFPETDHGAIVITTRSSTVKLGQLIRMSSSFSACREQWLMLLSAAFRRDCPSCFRMSQYNSRVSCYLAVLTATGVSCQVEKRPKLIEAHRAGNWTYS</sequence>